<reference evidence="1" key="2">
    <citation type="submission" date="2021-01" db="EMBL/GenBank/DDBJ databases">
        <authorList>
            <person name="Schikora-Tamarit M.A."/>
        </authorList>
    </citation>
    <scope>NUCLEOTIDE SEQUENCE</scope>
    <source>
        <strain evidence="1">CBS6075</strain>
    </source>
</reference>
<dbReference type="EMBL" id="JAEUBE010000366">
    <property type="protein sequence ID" value="KAH3663643.1"/>
    <property type="molecule type" value="Genomic_DNA"/>
</dbReference>
<keyword evidence="2" id="KW-1185">Reference proteome</keyword>
<reference evidence="1" key="1">
    <citation type="journal article" date="2021" name="Open Biol.">
        <title>Shared evolutionary footprints suggest mitochondrial oxidative damage underlies multiple complex I losses in fungi.</title>
        <authorList>
            <person name="Schikora-Tamarit M.A."/>
            <person name="Marcet-Houben M."/>
            <person name="Nosek J."/>
            <person name="Gabaldon T."/>
        </authorList>
    </citation>
    <scope>NUCLEOTIDE SEQUENCE</scope>
    <source>
        <strain evidence="1">CBS6075</strain>
    </source>
</reference>
<protein>
    <submittedName>
        <fullName evidence="1">Uncharacterized protein</fullName>
    </submittedName>
</protein>
<organism evidence="1 2">
    <name type="scientific">Ogataea philodendri</name>
    <dbReference type="NCBI Taxonomy" id="1378263"/>
    <lineage>
        <taxon>Eukaryota</taxon>
        <taxon>Fungi</taxon>
        <taxon>Dikarya</taxon>
        <taxon>Ascomycota</taxon>
        <taxon>Saccharomycotina</taxon>
        <taxon>Pichiomycetes</taxon>
        <taxon>Pichiales</taxon>
        <taxon>Pichiaceae</taxon>
        <taxon>Ogataea</taxon>
    </lineage>
</organism>
<dbReference type="AlphaFoldDB" id="A0A9P8P156"/>
<dbReference type="Proteomes" id="UP000769157">
    <property type="component" value="Unassembled WGS sequence"/>
</dbReference>
<sequence length="109" mass="12266">MDSEPVDSFDKLELEFPDFTEETGESATNSSDLAKDPTDFFFGDSVSVSGESCWRLSVSRNSTVPFGFTKETYWESLVLQCWRSFVVKFLKSLKFTGNNVSLVFGHASH</sequence>
<evidence type="ECO:0000313" key="2">
    <source>
        <dbReference type="Proteomes" id="UP000769157"/>
    </source>
</evidence>
<dbReference type="RefSeq" id="XP_046059979.1">
    <property type="nucleotide sequence ID" value="XM_046206188.1"/>
</dbReference>
<name>A0A9P8P156_9ASCO</name>
<dbReference type="GeneID" id="70237008"/>
<accession>A0A9P8P156</accession>
<proteinExistence type="predicted"/>
<gene>
    <name evidence="1" type="ORF">OGAPHI_005044</name>
</gene>
<comment type="caution">
    <text evidence="1">The sequence shown here is derived from an EMBL/GenBank/DDBJ whole genome shotgun (WGS) entry which is preliminary data.</text>
</comment>
<evidence type="ECO:0000313" key="1">
    <source>
        <dbReference type="EMBL" id="KAH3663643.1"/>
    </source>
</evidence>